<feature type="chain" id="PRO_5028842660" description="Lipoprotein" evidence="2">
    <location>
        <begin position="22"/>
        <end position="97"/>
    </location>
</feature>
<evidence type="ECO:0000313" key="4">
    <source>
        <dbReference type="Proteomes" id="UP000509568"/>
    </source>
</evidence>
<evidence type="ECO:0000256" key="2">
    <source>
        <dbReference type="SAM" id="SignalP"/>
    </source>
</evidence>
<gene>
    <name evidence="3" type="ORF">HWQ56_16685</name>
</gene>
<dbReference type="AlphaFoldDB" id="A0A7D5D8C3"/>
<proteinExistence type="predicted"/>
<protein>
    <recommendedName>
        <fullName evidence="5">Lipoprotein</fullName>
    </recommendedName>
</protein>
<dbReference type="Proteomes" id="UP000509568">
    <property type="component" value="Chromosome"/>
</dbReference>
<accession>A0A7D5D8C3</accession>
<name>A0A7D5D8C3_9PSED</name>
<evidence type="ECO:0000256" key="1">
    <source>
        <dbReference type="SAM" id="MobiDB-lite"/>
    </source>
</evidence>
<dbReference type="EMBL" id="CP056030">
    <property type="protein sequence ID" value="QKZ05337.1"/>
    <property type="molecule type" value="Genomic_DNA"/>
</dbReference>
<keyword evidence="4" id="KW-1185">Reference proteome</keyword>
<feature type="compositionally biased region" description="Pro residues" evidence="1">
    <location>
        <begin position="80"/>
        <end position="97"/>
    </location>
</feature>
<dbReference type="KEGG" id="pez:HWQ56_16685"/>
<evidence type="ECO:0000313" key="3">
    <source>
        <dbReference type="EMBL" id="QKZ05337.1"/>
    </source>
</evidence>
<keyword evidence="2" id="KW-0732">Signal</keyword>
<evidence type="ECO:0008006" key="5">
    <source>
        <dbReference type="Google" id="ProtNLM"/>
    </source>
</evidence>
<reference evidence="3 4" key="1">
    <citation type="submission" date="2020-06" db="EMBL/GenBank/DDBJ databases">
        <title>Pseudomonas eucalypticola sp. nov., an endophyte of Eucalyptus dunnii leaves with biocontrol ability of eucalyptus leaf blight.</title>
        <authorList>
            <person name="Liu Y."/>
            <person name="Song Z."/>
            <person name="Zeng H."/>
            <person name="Lu M."/>
            <person name="Wang X."/>
            <person name="Lian X."/>
            <person name="Zhang Q."/>
        </authorList>
    </citation>
    <scope>NUCLEOTIDE SEQUENCE [LARGE SCALE GENOMIC DNA]</scope>
    <source>
        <strain evidence="3 4">NP-1</strain>
    </source>
</reference>
<organism evidence="3 4">
    <name type="scientific">Pseudomonas eucalypticola</name>
    <dbReference type="NCBI Taxonomy" id="2599595"/>
    <lineage>
        <taxon>Bacteria</taxon>
        <taxon>Pseudomonadati</taxon>
        <taxon>Pseudomonadota</taxon>
        <taxon>Gammaproteobacteria</taxon>
        <taxon>Pseudomonadales</taxon>
        <taxon>Pseudomonadaceae</taxon>
        <taxon>Pseudomonas</taxon>
    </lineage>
</organism>
<feature type="signal peptide" evidence="2">
    <location>
        <begin position="1"/>
        <end position="21"/>
    </location>
</feature>
<feature type="compositionally biased region" description="Polar residues" evidence="1">
    <location>
        <begin position="37"/>
        <end position="75"/>
    </location>
</feature>
<sequence>MRRYPLLLASLLLAVATSASAATDAGNPYNSAVRRANPNSMQGTRPVTPTSPNLQRQVNPQPPTLQNGRIGNGNNLRPAPSAPVAPSPPVPRPADNN</sequence>
<feature type="region of interest" description="Disordered" evidence="1">
    <location>
        <begin position="20"/>
        <end position="97"/>
    </location>
</feature>
<dbReference type="RefSeq" id="WP_176571209.1">
    <property type="nucleotide sequence ID" value="NZ_CP056030.1"/>
</dbReference>